<evidence type="ECO:0000256" key="1">
    <source>
        <dbReference type="ARBA" id="ARBA00004651"/>
    </source>
</evidence>
<dbReference type="PANTHER" id="PTHR43744">
    <property type="entry name" value="ABC TRANSPORTER PERMEASE PROTEIN MG189-RELATED-RELATED"/>
    <property type="match status" value="1"/>
</dbReference>
<dbReference type="InterPro" id="IPR035906">
    <property type="entry name" value="MetI-like_sf"/>
</dbReference>
<keyword evidence="5 7" id="KW-1133">Transmembrane helix</keyword>
<dbReference type="AlphaFoldDB" id="A0A401ZZ15"/>
<dbReference type="PANTHER" id="PTHR43744:SF12">
    <property type="entry name" value="ABC TRANSPORTER PERMEASE PROTEIN MG189-RELATED"/>
    <property type="match status" value="1"/>
</dbReference>
<keyword evidence="2 7" id="KW-0813">Transport</keyword>
<dbReference type="GO" id="GO:0005886">
    <property type="term" value="C:plasma membrane"/>
    <property type="evidence" value="ECO:0007669"/>
    <property type="project" value="UniProtKB-SubCell"/>
</dbReference>
<reference evidence="10" key="1">
    <citation type="submission" date="2018-12" db="EMBL/GenBank/DDBJ databases">
        <title>Tengunoibacter tsumagoiensis gen. nov., sp. nov., Dictyobacter kobayashii sp. nov., D. alpinus sp. nov., and D. joshuensis sp. nov. and description of Dictyobacteraceae fam. nov. within the order Ktedonobacterales isolated from Tengu-no-mugimeshi.</title>
        <authorList>
            <person name="Wang C.M."/>
            <person name="Zheng Y."/>
            <person name="Sakai Y."/>
            <person name="Toyoda A."/>
            <person name="Minakuchi Y."/>
            <person name="Abe K."/>
            <person name="Yokota A."/>
            <person name="Yabe S."/>
        </authorList>
    </citation>
    <scope>NUCLEOTIDE SEQUENCE [LARGE SCALE GENOMIC DNA]</scope>
    <source>
        <strain evidence="10">Uno3</strain>
    </source>
</reference>
<keyword evidence="4 7" id="KW-0812">Transmembrane</keyword>
<evidence type="ECO:0000256" key="2">
    <source>
        <dbReference type="ARBA" id="ARBA00022448"/>
    </source>
</evidence>
<evidence type="ECO:0000256" key="4">
    <source>
        <dbReference type="ARBA" id="ARBA00022692"/>
    </source>
</evidence>
<name>A0A401ZZ15_9CHLR</name>
<dbReference type="EMBL" id="BIFR01000001">
    <property type="protein sequence ID" value="GCE12073.1"/>
    <property type="molecule type" value="Genomic_DNA"/>
</dbReference>
<sequence length="338" mass="37516">MALFPAVGRKQTPMRIGWWAVVLVLCVGIFMHMVPFYFMIITSLKEGAETLHTPPTFWPQHPTLQAWSSAFQIISSNYTGVGSDVTFVSFFWNSLFMTGMTVILSTPVTALAAYASAKLLRGPLGRWIFIFFIGTMLLPGSVSLVSSYLLVRHFPFPFAIVPTLPSGDAFPTIDLTDSPWAVIVPAIFNAGGFFYYRAFFQTIPDSIIQSARVDGGSELNIFRRIVMPMSIPVFAIVISGQFGAIWDGYLWPSLVITSPEKRPLSVAVNELIKQFNQSGALDPSQALQNAETARHYLGQGLTWSGVMVLGILQSIPTFLFFVLCFRYMLSGIRIRGLR</sequence>
<evidence type="ECO:0000256" key="7">
    <source>
        <dbReference type="RuleBase" id="RU363032"/>
    </source>
</evidence>
<keyword evidence="6 7" id="KW-0472">Membrane</keyword>
<evidence type="ECO:0000256" key="6">
    <source>
        <dbReference type="ARBA" id="ARBA00023136"/>
    </source>
</evidence>
<evidence type="ECO:0000313" key="10">
    <source>
        <dbReference type="Proteomes" id="UP000287352"/>
    </source>
</evidence>
<accession>A0A401ZZ15</accession>
<feature type="transmembrane region" description="Helical" evidence="7">
    <location>
        <begin position="127"/>
        <end position="151"/>
    </location>
</feature>
<organism evidence="9 10">
    <name type="scientific">Tengunoibacter tsumagoiensis</name>
    <dbReference type="NCBI Taxonomy" id="2014871"/>
    <lineage>
        <taxon>Bacteria</taxon>
        <taxon>Bacillati</taxon>
        <taxon>Chloroflexota</taxon>
        <taxon>Ktedonobacteria</taxon>
        <taxon>Ktedonobacterales</taxon>
        <taxon>Dictyobacteraceae</taxon>
        <taxon>Tengunoibacter</taxon>
    </lineage>
</organism>
<proteinExistence type="inferred from homology"/>
<dbReference type="CDD" id="cd06261">
    <property type="entry name" value="TM_PBP2"/>
    <property type="match status" value="1"/>
</dbReference>
<dbReference type="SUPFAM" id="SSF161098">
    <property type="entry name" value="MetI-like"/>
    <property type="match status" value="1"/>
</dbReference>
<dbReference type="RefSeq" id="WP_161975378.1">
    <property type="nucleotide sequence ID" value="NZ_BIFR01000001.1"/>
</dbReference>
<dbReference type="GO" id="GO:0055085">
    <property type="term" value="P:transmembrane transport"/>
    <property type="evidence" value="ECO:0007669"/>
    <property type="project" value="InterPro"/>
</dbReference>
<protein>
    <submittedName>
        <fullName evidence="9">ABC transporter permease</fullName>
    </submittedName>
</protein>
<comment type="similarity">
    <text evidence="7">Belongs to the binding-protein-dependent transport system permease family.</text>
</comment>
<feature type="transmembrane region" description="Helical" evidence="7">
    <location>
        <begin position="180"/>
        <end position="200"/>
    </location>
</feature>
<dbReference type="InterPro" id="IPR000515">
    <property type="entry name" value="MetI-like"/>
</dbReference>
<dbReference type="PROSITE" id="PS50928">
    <property type="entry name" value="ABC_TM1"/>
    <property type="match status" value="1"/>
</dbReference>
<dbReference type="Gene3D" id="1.10.3720.10">
    <property type="entry name" value="MetI-like"/>
    <property type="match status" value="1"/>
</dbReference>
<comment type="caution">
    <text evidence="9">The sequence shown here is derived from an EMBL/GenBank/DDBJ whole genome shotgun (WGS) entry which is preliminary data.</text>
</comment>
<comment type="subcellular location">
    <subcellularLocation>
        <location evidence="1 7">Cell membrane</location>
        <topology evidence="1 7">Multi-pass membrane protein</topology>
    </subcellularLocation>
</comment>
<evidence type="ECO:0000313" key="9">
    <source>
        <dbReference type="EMBL" id="GCE12073.1"/>
    </source>
</evidence>
<feature type="transmembrane region" description="Helical" evidence="7">
    <location>
        <begin position="16"/>
        <end position="40"/>
    </location>
</feature>
<feature type="transmembrane region" description="Helical" evidence="7">
    <location>
        <begin position="90"/>
        <end position="115"/>
    </location>
</feature>
<dbReference type="Proteomes" id="UP000287352">
    <property type="component" value="Unassembled WGS sequence"/>
</dbReference>
<dbReference type="Pfam" id="PF00528">
    <property type="entry name" value="BPD_transp_1"/>
    <property type="match status" value="1"/>
</dbReference>
<evidence type="ECO:0000256" key="5">
    <source>
        <dbReference type="ARBA" id="ARBA00022989"/>
    </source>
</evidence>
<keyword evidence="3" id="KW-1003">Cell membrane</keyword>
<feature type="transmembrane region" description="Helical" evidence="7">
    <location>
        <begin position="221"/>
        <end position="246"/>
    </location>
</feature>
<feature type="domain" description="ABC transmembrane type-1" evidence="8">
    <location>
        <begin position="91"/>
        <end position="324"/>
    </location>
</feature>
<feature type="transmembrane region" description="Helical" evidence="7">
    <location>
        <begin position="306"/>
        <end position="329"/>
    </location>
</feature>
<evidence type="ECO:0000259" key="8">
    <source>
        <dbReference type="PROSITE" id="PS50928"/>
    </source>
</evidence>
<evidence type="ECO:0000256" key="3">
    <source>
        <dbReference type="ARBA" id="ARBA00022475"/>
    </source>
</evidence>
<keyword evidence="10" id="KW-1185">Reference proteome</keyword>
<gene>
    <name evidence="9" type="ORF">KTT_19320</name>
</gene>